<dbReference type="SMART" id="SM00066">
    <property type="entry name" value="GAL4"/>
    <property type="match status" value="1"/>
</dbReference>
<dbReference type="SMART" id="SM00563">
    <property type="entry name" value="PlsC"/>
    <property type="match status" value="1"/>
</dbReference>
<dbReference type="SUPFAM" id="SSF57701">
    <property type="entry name" value="Zn2/Cys6 DNA-binding domain"/>
    <property type="match status" value="1"/>
</dbReference>
<feature type="region of interest" description="Disordered" evidence="1">
    <location>
        <begin position="772"/>
        <end position="853"/>
    </location>
</feature>
<dbReference type="GO" id="GO:0004366">
    <property type="term" value="F:glycerol-3-phosphate O-acyltransferase activity"/>
    <property type="evidence" value="ECO:0007669"/>
    <property type="project" value="TreeGrafter"/>
</dbReference>
<dbReference type="Gene3D" id="4.10.240.10">
    <property type="entry name" value="Zn(2)-C6 fungal-type DNA-binding domain"/>
    <property type="match status" value="1"/>
</dbReference>
<dbReference type="Pfam" id="PF01553">
    <property type="entry name" value="Acyltransferase"/>
    <property type="match status" value="1"/>
</dbReference>
<dbReference type="Proteomes" id="UP000567179">
    <property type="component" value="Unassembled WGS sequence"/>
</dbReference>
<dbReference type="GO" id="GO:0000981">
    <property type="term" value="F:DNA-binding transcription factor activity, RNA polymerase II-specific"/>
    <property type="evidence" value="ECO:0007669"/>
    <property type="project" value="InterPro"/>
</dbReference>
<sequence length="1021" mass="112360">MAGLIRTISSLAVHSFFTELRIIGGENVPRDGPIIVTATHHNMMLDPVVLSSLFKHPVMRYILYSSGNIPVDRKSKDRQVLFKGTIEALARGEAVALFPEGTSYTEPRIMQVKDGAAWAAMEYVKWAKENPGKAKSENVTITPVSIVYTNKSKYRSAVIMEFGKPITLDAFKDQFFSSEEGAPRAAVKRLTKQIETELVETSVNAPDWDTLYAARMARDILWDKDRSIKLEEFVTVSQTLVDLFSAPDTTPNIKTTSNLSNSVLSSLPLPRSLDPNTASTIPGRLYTLAILIRDTLLAVIALPFFILPMIVHSPAYIMARIGARLVKDEEETQAQNKVAFGLLSLLLIYPTIFVFLWALLWYSPVGALLAAFTVYLFAIYHTKMIDGNYERAKQFIAAWRVLVGVWTPKRWDMTASALAAYTTPKIPPPSQWIDRPKATTTAVEPATPAENREKVAEQQQPTPGFQLHPEPPVKSKSARRPPSRRLIRHVLRSRVEAVNSLASFFDHLARAGPSKKVKASPHLARMYGGGVDGGHDSLRVASALPEGEQREVEAWRSAAEVVAFLRARGAIIPTLKQGPLRDEWAVLSEGEGYTTDEMSAGRQGGSKLGEHAKKTWRENAHVHEPISPSDNLLLLMNSEPLSAFAETLRENDEQFYNTFPAAKLAALYAPHTLYTDSSFVYYPPQQAIDGTYVQLNHQSVLHPSECPPGQAAQLHYDYARQNHLAYEEHQTNSFVAPTYDHRAQPNALYTAHAVQEPAGSVSPPVVQYASSPSSFYAPPDTPPDAAVHEDPHTMPIQSPVTVPSNAYVGPVRSHTLATQYPSTDYDSQSLVRPPRPSRPRHHDNAPYPAPPYSYQQIPSLPPRHTRSLSQGGMSVPQRLPVRALSASAASSAWIEAPVGVGSVGKGPNNHGSANVDAMIESSLSRSSINSMRLSPLPSSKRPLEKKPPLACLFCRGRKIACGPPLPGSPDKTCNQCQRRQLECEYPAESRRGMRKKKVDDTPAGKEASASSVPVPCGKTLM</sequence>
<feature type="region of interest" description="Disordered" evidence="1">
    <location>
        <begin position="430"/>
        <end position="484"/>
    </location>
</feature>
<feature type="compositionally biased region" description="Polar residues" evidence="1">
    <location>
        <begin position="795"/>
        <end position="804"/>
    </location>
</feature>
<keyword evidence="2" id="KW-1133">Transmembrane helix</keyword>
<keyword evidence="2" id="KW-0472">Membrane</keyword>
<dbReference type="SUPFAM" id="SSF69593">
    <property type="entry name" value="Glycerol-3-phosphate (1)-acyltransferase"/>
    <property type="match status" value="1"/>
</dbReference>
<dbReference type="InterPro" id="IPR001138">
    <property type="entry name" value="Zn2Cys6_DnaBD"/>
</dbReference>
<feature type="region of interest" description="Disordered" evidence="1">
    <location>
        <begin position="984"/>
        <end position="1021"/>
    </location>
</feature>
<gene>
    <name evidence="4" type="ORF">D9619_001806</name>
</gene>
<dbReference type="Pfam" id="PF00172">
    <property type="entry name" value="Zn_clus"/>
    <property type="match status" value="1"/>
</dbReference>
<dbReference type="GO" id="GO:0016287">
    <property type="term" value="F:glycerone-phosphate O-acyltransferase activity"/>
    <property type="evidence" value="ECO:0007669"/>
    <property type="project" value="TreeGrafter"/>
</dbReference>
<evidence type="ECO:0000256" key="1">
    <source>
        <dbReference type="SAM" id="MobiDB-lite"/>
    </source>
</evidence>
<dbReference type="PROSITE" id="PS00463">
    <property type="entry name" value="ZN2_CY6_FUNGAL_1"/>
    <property type="match status" value="1"/>
</dbReference>
<dbReference type="GO" id="GO:0008654">
    <property type="term" value="P:phospholipid biosynthetic process"/>
    <property type="evidence" value="ECO:0007669"/>
    <property type="project" value="TreeGrafter"/>
</dbReference>
<dbReference type="InterPro" id="IPR002123">
    <property type="entry name" value="Plipid/glycerol_acylTrfase"/>
</dbReference>
<dbReference type="InterPro" id="IPR052744">
    <property type="entry name" value="GPAT/DAPAT"/>
</dbReference>
<keyword evidence="2" id="KW-0812">Transmembrane</keyword>
<reference evidence="4 5" key="1">
    <citation type="journal article" date="2020" name="ISME J.">
        <title>Uncovering the hidden diversity of litter-decomposition mechanisms in mushroom-forming fungi.</title>
        <authorList>
            <person name="Floudas D."/>
            <person name="Bentzer J."/>
            <person name="Ahren D."/>
            <person name="Johansson T."/>
            <person name="Persson P."/>
            <person name="Tunlid A."/>
        </authorList>
    </citation>
    <scope>NUCLEOTIDE SEQUENCE [LARGE SCALE GENOMIC DNA]</scope>
    <source>
        <strain evidence="4 5">CBS 101986</strain>
    </source>
</reference>
<dbReference type="PANTHER" id="PTHR31605">
    <property type="entry name" value="GLYCEROL-3-PHOSPHATE O-ACYLTRANSFERASE 1"/>
    <property type="match status" value="1"/>
</dbReference>
<name>A0A8H5F207_9AGAR</name>
<feature type="compositionally biased region" description="Low complexity" evidence="1">
    <location>
        <begin position="438"/>
        <end position="449"/>
    </location>
</feature>
<dbReference type="GO" id="GO:0008270">
    <property type="term" value="F:zinc ion binding"/>
    <property type="evidence" value="ECO:0007669"/>
    <property type="project" value="InterPro"/>
</dbReference>
<organism evidence="4 5">
    <name type="scientific">Psilocybe cf. subviscida</name>
    <dbReference type="NCBI Taxonomy" id="2480587"/>
    <lineage>
        <taxon>Eukaryota</taxon>
        <taxon>Fungi</taxon>
        <taxon>Dikarya</taxon>
        <taxon>Basidiomycota</taxon>
        <taxon>Agaricomycotina</taxon>
        <taxon>Agaricomycetes</taxon>
        <taxon>Agaricomycetidae</taxon>
        <taxon>Agaricales</taxon>
        <taxon>Agaricineae</taxon>
        <taxon>Strophariaceae</taxon>
        <taxon>Psilocybe</taxon>
    </lineage>
</organism>
<dbReference type="PANTHER" id="PTHR31605:SF0">
    <property type="entry name" value="GLYCEROL-3-PHOSPHATE O-ACYLTRANSFERASE 1"/>
    <property type="match status" value="1"/>
</dbReference>
<evidence type="ECO:0000313" key="4">
    <source>
        <dbReference type="EMBL" id="KAF5320935.1"/>
    </source>
</evidence>
<protein>
    <recommendedName>
        <fullName evidence="3">Zn(2)-C6 fungal-type domain-containing protein</fullName>
    </recommendedName>
</protein>
<evidence type="ECO:0000259" key="3">
    <source>
        <dbReference type="PROSITE" id="PS50048"/>
    </source>
</evidence>
<feature type="transmembrane region" description="Helical" evidence="2">
    <location>
        <begin position="296"/>
        <end position="317"/>
    </location>
</feature>
<feature type="transmembrane region" description="Helical" evidence="2">
    <location>
        <begin position="338"/>
        <end position="359"/>
    </location>
</feature>
<dbReference type="PROSITE" id="PS50048">
    <property type="entry name" value="ZN2_CY6_FUNGAL_2"/>
    <property type="match status" value="1"/>
</dbReference>
<evidence type="ECO:0000313" key="5">
    <source>
        <dbReference type="Proteomes" id="UP000567179"/>
    </source>
</evidence>
<evidence type="ECO:0000256" key="2">
    <source>
        <dbReference type="SAM" id="Phobius"/>
    </source>
</evidence>
<feature type="domain" description="Zn(2)-C6 fungal-type" evidence="3">
    <location>
        <begin position="950"/>
        <end position="985"/>
    </location>
</feature>
<proteinExistence type="predicted"/>
<feature type="compositionally biased region" description="Polar residues" evidence="1">
    <location>
        <begin position="815"/>
        <end position="830"/>
    </location>
</feature>
<keyword evidence="5" id="KW-1185">Reference proteome</keyword>
<dbReference type="CDD" id="cd07992">
    <property type="entry name" value="LPLAT_AAK14816-like"/>
    <property type="match status" value="1"/>
</dbReference>
<dbReference type="InterPro" id="IPR036864">
    <property type="entry name" value="Zn2-C6_fun-type_DNA-bd_sf"/>
</dbReference>
<dbReference type="CDD" id="cd00067">
    <property type="entry name" value="GAL4"/>
    <property type="match status" value="1"/>
</dbReference>
<dbReference type="EMBL" id="JAACJJ010000028">
    <property type="protein sequence ID" value="KAF5320935.1"/>
    <property type="molecule type" value="Genomic_DNA"/>
</dbReference>
<dbReference type="AlphaFoldDB" id="A0A8H5F207"/>
<feature type="compositionally biased region" description="Basic and acidic residues" evidence="1">
    <location>
        <begin position="984"/>
        <end position="1003"/>
    </location>
</feature>
<accession>A0A8H5F207</accession>
<comment type="caution">
    <text evidence="4">The sequence shown here is derived from an EMBL/GenBank/DDBJ whole genome shotgun (WGS) entry which is preliminary data.</text>
</comment>
<dbReference type="OrthoDB" id="1044435at2759"/>